<dbReference type="PANTHER" id="PTHR33418">
    <property type="entry name" value="HELICASE-ASSOCIATED"/>
    <property type="match status" value="1"/>
</dbReference>
<feature type="domain" description="Helicase-associated" evidence="1">
    <location>
        <begin position="145"/>
        <end position="203"/>
    </location>
</feature>
<dbReference type="PANTHER" id="PTHR33418:SF1">
    <property type="entry name" value="HELICASE-ASSOCIATED DOMAIN-CONTAINING PROTEIN"/>
    <property type="match status" value="1"/>
</dbReference>
<reference evidence="2" key="1">
    <citation type="submission" date="2021-01" db="EMBL/GenBank/DDBJ databases">
        <authorList>
            <person name="Corre E."/>
            <person name="Pelletier E."/>
            <person name="Niang G."/>
            <person name="Scheremetjew M."/>
            <person name="Finn R."/>
            <person name="Kale V."/>
            <person name="Holt S."/>
            <person name="Cochrane G."/>
            <person name="Meng A."/>
            <person name="Brown T."/>
            <person name="Cohen L."/>
        </authorList>
    </citation>
    <scope>NUCLEOTIDE SEQUENCE</scope>
    <source>
        <strain evidence="2">CCMP720</strain>
    </source>
</reference>
<evidence type="ECO:0000313" key="2">
    <source>
        <dbReference type="EMBL" id="CAD8216405.1"/>
    </source>
</evidence>
<name>A0A7R9SVQ1_9CHLO</name>
<dbReference type="InterPro" id="IPR005114">
    <property type="entry name" value="Helicase_assoc"/>
</dbReference>
<dbReference type="AlphaFoldDB" id="A0A7R9SVQ1"/>
<proteinExistence type="predicted"/>
<sequence length="205" mass="23131">MASVSMFSVLPSMSSHVHSEPRVPASRQLPFAAISISSRVRVSKTNISGQNSRRVSISRDLFVPKSSASRLTCYVTSDGGEWLATYSQLKEFYDEHQHCSLPEKPETPLSVWVRAQRHNMHEGLLTDQKKKLLNDICFDWESGAAEWNGQFDRVKEFLVKNNANSISRTDDPELGMWLSEQRAANKKHVLSKLRAGMLQDIGVNL</sequence>
<accession>A0A7R9SVQ1</accession>
<evidence type="ECO:0000259" key="1">
    <source>
        <dbReference type="Pfam" id="PF03457"/>
    </source>
</evidence>
<dbReference type="Gene3D" id="6.10.140.530">
    <property type="match status" value="2"/>
</dbReference>
<protein>
    <recommendedName>
        <fullName evidence="1">Helicase-associated domain-containing protein</fullName>
    </recommendedName>
</protein>
<dbReference type="EMBL" id="HBDV01001060">
    <property type="protein sequence ID" value="CAD8216405.1"/>
    <property type="molecule type" value="Transcribed_RNA"/>
</dbReference>
<dbReference type="Pfam" id="PF03457">
    <property type="entry name" value="HA"/>
    <property type="match status" value="2"/>
</dbReference>
<organism evidence="2">
    <name type="scientific">Polyblepharides amylifera</name>
    <dbReference type="NCBI Taxonomy" id="1486889"/>
    <lineage>
        <taxon>Eukaryota</taxon>
        <taxon>Viridiplantae</taxon>
        <taxon>Chlorophyta</taxon>
        <taxon>Pyramimonadophyceae</taxon>
        <taxon>Pyramimonadales</taxon>
        <taxon>Polyblepharidaceae</taxon>
        <taxon>Polyblepharides</taxon>
    </lineage>
</organism>
<feature type="domain" description="Helicase-associated" evidence="1">
    <location>
        <begin position="81"/>
        <end position="136"/>
    </location>
</feature>
<gene>
    <name evidence="2" type="ORF">PAMY1081_LOCUS679</name>
</gene>